<dbReference type="Gene3D" id="3.30.70.270">
    <property type="match status" value="1"/>
</dbReference>
<dbReference type="SUPFAM" id="SSF141868">
    <property type="entry name" value="EAL domain-like"/>
    <property type="match status" value="1"/>
</dbReference>
<dbReference type="AlphaFoldDB" id="A0A2S7UY95"/>
<reference evidence="3 4" key="1">
    <citation type="submission" date="2016-12" db="EMBL/GenBank/DDBJ databases">
        <title>Diversity of luminous bacteria.</title>
        <authorList>
            <person name="Yoshizawa S."/>
            <person name="Kogure K."/>
        </authorList>
    </citation>
    <scope>NUCLEOTIDE SEQUENCE [LARGE SCALE GENOMIC DNA]</scope>
    <source>
        <strain evidence="3 4">SA4-48</strain>
    </source>
</reference>
<feature type="transmembrane region" description="Helical" evidence="1">
    <location>
        <begin position="191"/>
        <end position="211"/>
    </location>
</feature>
<dbReference type="InterPro" id="IPR043128">
    <property type="entry name" value="Rev_trsase/Diguanyl_cyclase"/>
</dbReference>
<comment type="caution">
    <text evidence="3">The sequence shown here is derived from an EMBL/GenBank/DDBJ whole genome shotgun (WGS) entry which is preliminary data.</text>
</comment>
<dbReference type="PANTHER" id="PTHR33121">
    <property type="entry name" value="CYCLIC DI-GMP PHOSPHODIESTERASE PDEF"/>
    <property type="match status" value="1"/>
</dbReference>
<dbReference type="GO" id="GO:0071111">
    <property type="term" value="F:cyclic-guanylate-specific phosphodiesterase activity"/>
    <property type="evidence" value="ECO:0007669"/>
    <property type="project" value="InterPro"/>
</dbReference>
<keyword evidence="1" id="KW-1133">Transmembrane helix</keyword>
<keyword evidence="4" id="KW-1185">Reference proteome</keyword>
<dbReference type="PROSITE" id="PS50883">
    <property type="entry name" value="EAL"/>
    <property type="match status" value="1"/>
</dbReference>
<organism evidence="3 4">
    <name type="scientific">Psychrosphaera saromensis</name>
    <dbReference type="NCBI Taxonomy" id="716813"/>
    <lineage>
        <taxon>Bacteria</taxon>
        <taxon>Pseudomonadati</taxon>
        <taxon>Pseudomonadota</taxon>
        <taxon>Gammaproteobacteria</taxon>
        <taxon>Alteromonadales</taxon>
        <taxon>Pseudoalteromonadaceae</taxon>
        <taxon>Psychrosphaera</taxon>
    </lineage>
</organism>
<name>A0A2S7UY95_9GAMM</name>
<dbReference type="Proteomes" id="UP000239007">
    <property type="component" value="Unassembled WGS sequence"/>
</dbReference>
<dbReference type="CDD" id="cd01948">
    <property type="entry name" value="EAL"/>
    <property type="match status" value="1"/>
</dbReference>
<dbReference type="InterPro" id="IPR001633">
    <property type="entry name" value="EAL_dom"/>
</dbReference>
<protein>
    <recommendedName>
        <fullName evidence="2">EAL domain-containing protein</fullName>
    </recommendedName>
</protein>
<dbReference type="EMBL" id="MSCH01000003">
    <property type="protein sequence ID" value="PQJ54462.1"/>
    <property type="molecule type" value="Genomic_DNA"/>
</dbReference>
<sequence length="763" mass="87280">METAKLEINSASLQRNANRIYGVVVVLGILLSAYVYLSADKIESGTLQLIEHEIPIFGQLQQLDSALTEQELYLNEYYANQDRNLYSVDFKNTSLKTEQLLKQLLEFNVAPQQITELTQEQRKITELAVIFDQNMQFGTGAKWDIAREHLGMFSMYRQQTKPIVKSIAADTDERVMQQYKDTKKNLNQTSYIVLAYSILMFIVATFIGRYIKSFILVSVKNKRLALFPQRNPNPIISLDKKNNVSFANPATDKLVTTLAISKELLYQSIIEQAKPVQEQILLSQQVHDRFEFSIGNKTLDCEIHWLDDLETWDLHLADVTQKKLAEEKLNYQAYHDQTTGLFNKNKFYETLNSQCEQEEHFIAGSFEIRNYSKLISQLGIEQTAKFVVEVTELLCPLLEDIIDDYPFTLYQTSEKQFSIIIEADFCTERLHKIVHQIETKIERETFYNAKHIELDFGFCCFPEHANDKSSIMKCLNIALDHAISTEHSSLIIYSHSLGDAISKELAITEQLRIAINNKELELYFQPQLNIQNNTIVGLETLIRWPTENGFIPPVEFIPLAEKSGLIIPLGEWIAINACKQAKYLIDQGYKDIVVAINISPQQFQHPDFYNMIVGALAFTKVPAHNIELEITEGVIMYNEADTIDLLHKLKAVGLMLSIDDFGTGYSSLSYLKQFPIDKLKIDQSFIFNINTDAADKAIVNTVVDLGKNLGLTLIAEGVEESEHLDILKKMGCQEIQGYYFSRPLPVLQLHEFLQNNQDLKELA</sequence>
<dbReference type="InterPro" id="IPR029787">
    <property type="entry name" value="Nucleotide_cyclase"/>
</dbReference>
<dbReference type="RefSeq" id="WP_105052980.1">
    <property type="nucleotide sequence ID" value="NZ_BMYG01000001.1"/>
</dbReference>
<dbReference type="SMART" id="SM00267">
    <property type="entry name" value="GGDEF"/>
    <property type="match status" value="1"/>
</dbReference>
<dbReference type="PANTHER" id="PTHR33121:SF79">
    <property type="entry name" value="CYCLIC DI-GMP PHOSPHODIESTERASE PDED-RELATED"/>
    <property type="match status" value="1"/>
</dbReference>
<evidence type="ECO:0000313" key="3">
    <source>
        <dbReference type="EMBL" id="PQJ54462.1"/>
    </source>
</evidence>
<keyword evidence="1" id="KW-0472">Membrane</keyword>
<dbReference type="OrthoDB" id="8553030at2"/>
<keyword evidence="1" id="KW-0812">Transmembrane</keyword>
<accession>A0A2S7UY95</accession>
<dbReference type="Gene3D" id="3.20.20.450">
    <property type="entry name" value="EAL domain"/>
    <property type="match status" value="1"/>
</dbReference>
<dbReference type="Pfam" id="PF00563">
    <property type="entry name" value="EAL"/>
    <property type="match status" value="1"/>
</dbReference>
<dbReference type="InterPro" id="IPR035919">
    <property type="entry name" value="EAL_sf"/>
</dbReference>
<dbReference type="Pfam" id="PF00990">
    <property type="entry name" value="GGDEF"/>
    <property type="match status" value="1"/>
</dbReference>
<proteinExistence type="predicted"/>
<dbReference type="SUPFAM" id="SSF55073">
    <property type="entry name" value="Nucleotide cyclase"/>
    <property type="match status" value="1"/>
</dbReference>
<dbReference type="SMART" id="SM00052">
    <property type="entry name" value="EAL"/>
    <property type="match status" value="1"/>
</dbReference>
<feature type="transmembrane region" description="Helical" evidence="1">
    <location>
        <begin position="20"/>
        <end position="37"/>
    </location>
</feature>
<dbReference type="InterPro" id="IPR000160">
    <property type="entry name" value="GGDEF_dom"/>
</dbReference>
<feature type="domain" description="EAL" evidence="2">
    <location>
        <begin position="504"/>
        <end position="757"/>
    </location>
</feature>
<evidence type="ECO:0000256" key="1">
    <source>
        <dbReference type="SAM" id="Phobius"/>
    </source>
</evidence>
<dbReference type="InterPro" id="IPR050706">
    <property type="entry name" value="Cyclic-di-GMP_PDE-like"/>
</dbReference>
<evidence type="ECO:0000313" key="4">
    <source>
        <dbReference type="Proteomes" id="UP000239007"/>
    </source>
</evidence>
<gene>
    <name evidence="3" type="ORF">BTO11_12915</name>
</gene>
<evidence type="ECO:0000259" key="2">
    <source>
        <dbReference type="PROSITE" id="PS50883"/>
    </source>
</evidence>